<sequence length="363" mass="40470">MAITTEIPETVQWNGKTVPVYPMETVSFERLLSQEPAELEKVLNCCETAGFFYLDLQGIDGRRMYDDQKKTLELMHRFFEAPLEEKNQYGLVQPHLGYEPIGSRTGVFPDTKDGYEMVKVSRDEIQKSSPHIPSPIKNSPDIKILENAIASCNIATKTILSALSTALGLTGAARFENSHRNDRPSTTTLSMMHYIPSDPNDTKIGHQKHTDISSLTLLFSEEWGMQVRPPKAREFGFVAPKDGCAIVNVGDSLRFASGHKMQSCIHRVVPFDPTEHRYSIAYFLRAEDETMFTDSEGRYITAGQWHDEKFMAFTDIPAMQAKALPTMLLGGMTEEDGDEPVAQVNVPSAAMASNGLKEIVVDA</sequence>
<evidence type="ECO:0000256" key="1">
    <source>
        <dbReference type="ARBA" id="ARBA00008056"/>
    </source>
</evidence>
<dbReference type="InterPro" id="IPR026992">
    <property type="entry name" value="DIOX_N"/>
</dbReference>
<evidence type="ECO:0000313" key="5">
    <source>
        <dbReference type="Proteomes" id="UP000469558"/>
    </source>
</evidence>
<dbReference type="GO" id="GO:0016491">
    <property type="term" value="F:oxidoreductase activity"/>
    <property type="evidence" value="ECO:0007669"/>
    <property type="project" value="UniProtKB-KW"/>
</dbReference>
<dbReference type="InterPro" id="IPR044861">
    <property type="entry name" value="IPNS-like_FE2OG_OXY"/>
</dbReference>
<dbReference type="FunFam" id="2.60.120.330:FF:000152">
    <property type="entry name" value="Oxidoreductase, 2OG-Fe(II) oxygenase family, putative"/>
    <property type="match status" value="1"/>
</dbReference>
<dbReference type="InterPro" id="IPR027443">
    <property type="entry name" value="IPNS-like_sf"/>
</dbReference>
<accession>A0A8T9C4V8</accession>
<dbReference type="Gene3D" id="2.60.120.330">
    <property type="entry name" value="B-lactam Antibiotic, Isopenicillin N Synthase, Chain"/>
    <property type="match status" value="1"/>
</dbReference>
<evidence type="ECO:0000313" key="4">
    <source>
        <dbReference type="EMBL" id="TVY73387.1"/>
    </source>
</evidence>
<dbReference type="Pfam" id="PF03171">
    <property type="entry name" value="2OG-FeII_Oxy"/>
    <property type="match status" value="1"/>
</dbReference>
<name>A0A8T9C4V8_9HELO</name>
<gene>
    <name evidence="4" type="primary">vrtI_0</name>
    <name evidence="4" type="ORF">LSUE1_G006134</name>
</gene>
<keyword evidence="2" id="KW-0560">Oxidoreductase</keyword>
<proteinExistence type="inferred from homology"/>
<dbReference type="AlphaFoldDB" id="A0A8T9C4V8"/>
<keyword evidence="5" id="KW-1185">Reference proteome</keyword>
<protein>
    <submittedName>
        <fullName evidence="4">Oxidoreductase vrtI</fullName>
    </submittedName>
</protein>
<keyword evidence="2" id="KW-0479">Metal-binding</keyword>
<evidence type="ECO:0000256" key="2">
    <source>
        <dbReference type="RuleBase" id="RU003682"/>
    </source>
</evidence>
<keyword evidence="2" id="KW-0408">Iron</keyword>
<organism evidence="4 5">
    <name type="scientific">Lachnellula suecica</name>
    <dbReference type="NCBI Taxonomy" id="602035"/>
    <lineage>
        <taxon>Eukaryota</taxon>
        <taxon>Fungi</taxon>
        <taxon>Dikarya</taxon>
        <taxon>Ascomycota</taxon>
        <taxon>Pezizomycotina</taxon>
        <taxon>Leotiomycetes</taxon>
        <taxon>Helotiales</taxon>
        <taxon>Lachnaceae</taxon>
        <taxon>Lachnellula</taxon>
    </lineage>
</organism>
<dbReference type="GO" id="GO:0044283">
    <property type="term" value="P:small molecule biosynthetic process"/>
    <property type="evidence" value="ECO:0007669"/>
    <property type="project" value="UniProtKB-ARBA"/>
</dbReference>
<dbReference type="Pfam" id="PF14226">
    <property type="entry name" value="DIOX_N"/>
    <property type="match status" value="1"/>
</dbReference>
<dbReference type="InterPro" id="IPR005123">
    <property type="entry name" value="Oxoglu/Fe-dep_dioxygenase_dom"/>
</dbReference>
<dbReference type="PANTHER" id="PTHR47990">
    <property type="entry name" value="2-OXOGLUTARATE (2OG) AND FE(II)-DEPENDENT OXYGENASE SUPERFAMILY PROTEIN-RELATED"/>
    <property type="match status" value="1"/>
</dbReference>
<dbReference type="SUPFAM" id="SSF51197">
    <property type="entry name" value="Clavaminate synthase-like"/>
    <property type="match status" value="1"/>
</dbReference>
<reference evidence="4 5" key="1">
    <citation type="submission" date="2018-05" db="EMBL/GenBank/DDBJ databases">
        <title>Genome sequencing and assembly of the regulated plant pathogen Lachnellula willkommii and related sister species for the development of diagnostic species identification markers.</title>
        <authorList>
            <person name="Giroux E."/>
            <person name="Bilodeau G."/>
        </authorList>
    </citation>
    <scope>NUCLEOTIDE SEQUENCE [LARGE SCALE GENOMIC DNA]</scope>
    <source>
        <strain evidence="4 5">CBS 268.59</strain>
    </source>
</reference>
<dbReference type="EMBL" id="QGMK01001092">
    <property type="protein sequence ID" value="TVY73387.1"/>
    <property type="molecule type" value="Genomic_DNA"/>
</dbReference>
<feature type="domain" description="Fe2OG dioxygenase" evidence="3">
    <location>
        <begin position="184"/>
        <end position="286"/>
    </location>
</feature>
<comment type="similarity">
    <text evidence="1 2">Belongs to the iron/ascorbate-dependent oxidoreductase family.</text>
</comment>
<dbReference type="Proteomes" id="UP000469558">
    <property type="component" value="Unassembled WGS sequence"/>
</dbReference>
<dbReference type="InterPro" id="IPR050231">
    <property type="entry name" value="Iron_ascorbate_oxido_reductase"/>
</dbReference>
<dbReference type="OrthoDB" id="288590at2759"/>
<comment type="caution">
    <text evidence="4">The sequence shown here is derived from an EMBL/GenBank/DDBJ whole genome shotgun (WGS) entry which is preliminary data.</text>
</comment>
<dbReference type="PROSITE" id="PS51471">
    <property type="entry name" value="FE2OG_OXY"/>
    <property type="match status" value="1"/>
</dbReference>
<dbReference type="GO" id="GO:0046872">
    <property type="term" value="F:metal ion binding"/>
    <property type="evidence" value="ECO:0007669"/>
    <property type="project" value="UniProtKB-KW"/>
</dbReference>
<evidence type="ECO:0000259" key="3">
    <source>
        <dbReference type="PROSITE" id="PS51471"/>
    </source>
</evidence>